<protein>
    <submittedName>
        <fullName evidence="4">Equatorin</fullName>
    </submittedName>
</protein>
<keyword evidence="2" id="KW-0472">Membrane</keyword>
<evidence type="ECO:0000256" key="2">
    <source>
        <dbReference type="SAM" id="Phobius"/>
    </source>
</evidence>
<reference evidence="3" key="1">
    <citation type="journal article" date="2013" name="Genetics">
        <title>The draft genome and transcriptome of Panagrellus redivivus are shaped by the harsh demands of a free-living lifestyle.</title>
        <authorList>
            <person name="Srinivasan J."/>
            <person name="Dillman A.R."/>
            <person name="Macchietto M.G."/>
            <person name="Heikkinen L."/>
            <person name="Lakso M."/>
            <person name="Fracchia K.M."/>
            <person name="Antoshechkin I."/>
            <person name="Mortazavi A."/>
            <person name="Wong G."/>
            <person name="Sternberg P.W."/>
        </authorList>
    </citation>
    <scope>NUCLEOTIDE SEQUENCE [LARGE SCALE GENOMIC DNA]</scope>
    <source>
        <strain evidence="3">MT8872</strain>
    </source>
</reference>
<name>A0A7E4V0H3_PANRE</name>
<keyword evidence="2" id="KW-0812">Transmembrane</keyword>
<dbReference type="WBParaSite" id="Pan_g14735.t1">
    <property type="protein sequence ID" value="Pan_g14735.t1"/>
    <property type="gene ID" value="Pan_g14735"/>
</dbReference>
<reference evidence="4" key="2">
    <citation type="submission" date="2020-10" db="UniProtKB">
        <authorList>
            <consortium name="WormBaseParasite"/>
        </authorList>
    </citation>
    <scope>IDENTIFICATION</scope>
</reference>
<keyword evidence="3" id="KW-1185">Reference proteome</keyword>
<accession>A0A7E4V0H3</accession>
<proteinExistence type="predicted"/>
<evidence type="ECO:0000313" key="3">
    <source>
        <dbReference type="Proteomes" id="UP000492821"/>
    </source>
</evidence>
<evidence type="ECO:0000256" key="1">
    <source>
        <dbReference type="SAM" id="MobiDB-lite"/>
    </source>
</evidence>
<organism evidence="3 4">
    <name type="scientific">Panagrellus redivivus</name>
    <name type="common">Microworm</name>
    <dbReference type="NCBI Taxonomy" id="6233"/>
    <lineage>
        <taxon>Eukaryota</taxon>
        <taxon>Metazoa</taxon>
        <taxon>Ecdysozoa</taxon>
        <taxon>Nematoda</taxon>
        <taxon>Chromadorea</taxon>
        <taxon>Rhabditida</taxon>
        <taxon>Tylenchina</taxon>
        <taxon>Panagrolaimomorpha</taxon>
        <taxon>Panagrolaimoidea</taxon>
        <taxon>Panagrolaimidae</taxon>
        <taxon>Panagrellus</taxon>
    </lineage>
</organism>
<keyword evidence="2" id="KW-1133">Transmembrane helix</keyword>
<dbReference type="AlphaFoldDB" id="A0A7E4V0H3"/>
<feature type="transmembrane region" description="Helical" evidence="2">
    <location>
        <begin position="45"/>
        <end position="67"/>
    </location>
</feature>
<dbReference type="Proteomes" id="UP000492821">
    <property type="component" value="Unassembled WGS sequence"/>
</dbReference>
<feature type="region of interest" description="Disordered" evidence="1">
    <location>
        <begin position="130"/>
        <end position="170"/>
    </location>
</feature>
<sequence>MSSLLISTTMLGLYITSISMAQVQETTRRPTEPPPVKKVDYRKWDIILACVFVGVILVAGIVTYFVVIRFFPYKEDLTFQANTAIPSTVKTKSSTSLCTAPAVESNLSDYLSDLDSELDFISSREKVGCRKKMDTSEKVGTSENVGSPDVNGSPKKGRSLDNVGTSEGLA</sequence>
<evidence type="ECO:0000313" key="4">
    <source>
        <dbReference type="WBParaSite" id="Pan_g14735.t1"/>
    </source>
</evidence>